<proteinExistence type="predicted"/>
<organism evidence="1 2">
    <name type="scientific">Trametes sanguinea</name>
    <dbReference type="NCBI Taxonomy" id="158606"/>
    <lineage>
        <taxon>Eukaryota</taxon>
        <taxon>Fungi</taxon>
        <taxon>Dikarya</taxon>
        <taxon>Basidiomycota</taxon>
        <taxon>Agaricomycotina</taxon>
        <taxon>Agaricomycetes</taxon>
        <taxon>Polyporales</taxon>
        <taxon>Polyporaceae</taxon>
        <taxon>Trametes</taxon>
    </lineage>
</organism>
<dbReference type="EMBL" id="JANSHE010006562">
    <property type="protein sequence ID" value="KAJ2966710.1"/>
    <property type="molecule type" value="Genomic_DNA"/>
</dbReference>
<gene>
    <name evidence="1" type="ORF">NUW54_g13728</name>
</gene>
<keyword evidence="2" id="KW-1185">Reference proteome</keyword>
<sequence>MPETYVHKFDTPTFKGEISVPSASTLTASSSTAAMAPPSSTSPCCSRCERRLLMNIISVINPSNGKIITKISEGTPKDVDVAVAAAQKAFDTTWGLNKNGFERARLLQKLADLMEQNADKLAALEALDNGKTFNWARTTDVDHSIRCIRYYGGWADKIIGQTIETSEAKLVYVRHEPIGVVAQIIPWNFPLQMMAWKIGPALATGCSVILKPSEFTPLSALFMAQLIHEAGFPAGSFNLVNGYGQTVGQALAEHKGVEKIAFTGSTLVGRKIMEAAAKSNLKKVTLELGGKSPSIVFDDADLEQAVKWAAFGIYYNHGQCCCADSRIFVHEKIYDQFMQRFTEHTKSLKVGDPFDPTSSRVPMVVRNSSTT</sequence>
<dbReference type="Proteomes" id="UP001144978">
    <property type="component" value="Unassembled WGS sequence"/>
</dbReference>
<evidence type="ECO:0000313" key="1">
    <source>
        <dbReference type="EMBL" id="KAJ2966710.1"/>
    </source>
</evidence>
<reference evidence="1" key="1">
    <citation type="submission" date="2022-08" db="EMBL/GenBank/DDBJ databases">
        <title>Genome Sequence of Pycnoporus sanguineus.</title>
        <authorList>
            <person name="Buettner E."/>
        </authorList>
    </citation>
    <scope>NUCLEOTIDE SEQUENCE</scope>
    <source>
        <strain evidence="1">CG-C14</strain>
    </source>
</reference>
<protein>
    <submittedName>
        <fullName evidence="1">Uncharacterized protein</fullName>
    </submittedName>
</protein>
<comment type="caution">
    <text evidence="1">The sequence shown here is derived from an EMBL/GenBank/DDBJ whole genome shotgun (WGS) entry which is preliminary data.</text>
</comment>
<name>A0ACC1MI71_9APHY</name>
<evidence type="ECO:0000313" key="2">
    <source>
        <dbReference type="Proteomes" id="UP001144978"/>
    </source>
</evidence>
<accession>A0ACC1MI71</accession>